<dbReference type="Gene3D" id="1.10.3210.10">
    <property type="entry name" value="Hypothetical protein af1432"/>
    <property type="match status" value="1"/>
</dbReference>
<dbReference type="Proteomes" id="UP000515734">
    <property type="component" value="Chromosome"/>
</dbReference>
<proteinExistence type="predicted"/>
<reference evidence="1 2" key="1">
    <citation type="submission" date="2020-07" db="EMBL/GenBank/DDBJ databases">
        <title>Complete genome sequence of Mycolicibacterium litorale like strain isolated from cardiac implantable electronic device infection.</title>
        <authorList>
            <person name="Fukano H."/>
            <person name="Miyama H."/>
            <person name="Hoshino Y."/>
        </authorList>
    </citation>
    <scope>NUCLEOTIDE SEQUENCE [LARGE SCALE GENOMIC DNA]</scope>
    <source>
        <strain evidence="1 2">NIIDNTM18</strain>
    </source>
</reference>
<dbReference type="RefSeq" id="WP_185294957.1">
    <property type="nucleotide sequence ID" value="NZ_AP023287.1"/>
</dbReference>
<gene>
    <name evidence="1" type="ORF">NIIDNTM18_13590</name>
</gene>
<dbReference type="SUPFAM" id="SSF109604">
    <property type="entry name" value="HD-domain/PDEase-like"/>
    <property type="match status" value="1"/>
</dbReference>
<dbReference type="PANTHER" id="PTHR40202:SF1">
    <property type="entry name" value="HD DOMAIN-CONTAINING PROTEIN"/>
    <property type="match status" value="1"/>
</dbReference>
<accession>A0A6S6P3C8</accession>
<organism evidence="1 2">
    <name type="scientific">Mycolicibacterium litorale</name>
    <dbReference type="NCBI Taxonomy" id="758802"/>
    <lineage>
        <taxon>Bacteria</taxon>
        <taxon>Bacillati</taxon>
        <taxon>Actinomycetota</taxon>
        <taxon>Actinomycetes</taxon>
        <taxon>Mycobacteriales</taxon>
        <taxon>Mycobacteriaceae</taxon>
        <taxon>Mycolicibacterium</taxon>
    </lineage>
</organism>
<dbReference type="EMBL" id="AP023287">
    <property type="protein sequence ID" value="BCI52081.1"/>
    <property type="molecule type" value="Genomic_DNA"/>
</dbReference>
<dbReference type="AlphaFoldDB" id="A0A6S6P3C8"/>
<dbReference type="PANTHER" id="PTHR40202">
    <property type="match status" value="1"/>
</dbReference>
<protein>
    <recommendedName>
        <fullName evidence="3">HD family phosphohydrolase</fullName>
    </recommendedName>
</protein>
<evidence type="ECO:0008006" key="3">
    <source>
        <dbReference type="Google" id="ProtNLM"/>
    </source>
</evidence>
<dbReference type="InterPro" id="IPR052567">
    <property type="entry name" value="OP_Dioxygenase"/>
</dbReference>
<evidence type="ECO:0000313" key="1">
    <source>
        <dbReference type="EMBL" id="BCI52081.1"/>
    </source>
</evidence>
<evidence type="ECO:0000313" key="2">
    <source>
        <dbReference type="Proteomes" id="UP000515734"/>
    </source>
</evidence>
<name>A0A6S6P3C8_9MYCO</name>
<sequence>MSVPEQTRAVLESLRGVWDEEDVDELDHALQAAAQAIADGADDGLVLAAALHDIGHSPLLATESDTHDRVARAWLTPRFGARVGWLAGAHVAAKRHLVATEPGYADGLSAVSVASLRAQGGAAVDPAMTGHPWWPDALRLRRYDDAAKDPAARGADIETVIAVAHRVAAARMQP</sequence>